<dbReference type="PRINTS" id="PR00455">
    <property type="entry name" value="HTHTETR"/>
</dbReference>
<evidence type="ECO:0000313" key="8">
    <source>
        <dbReference type="Proteomes" id="UP000065807"/>
    </source>
</evidence>
<dbReference type="InterPro" id="IPR009057">
    <property type="entry name" value="Homeodomain-like_sf"/>
</dbReference>
<dbReference type="SUPFAM" id="SSF48498">
    <property type="entry name" value="Tetracyclin repressor-like, C-terminal domain"/>
    <property type="match status" value="1"/>
</dbReference>
<reference evidence="8" key="1">
    <citation type="submission" date="2015-07" db="EMBL/GenBank/DDBJ databases">
        <title>Complete genome sequence and phylogenetic analysis of Limnochorda pilosa.</title>
        <authorList>
            <person name="Watanabe M."/>
            <person name="Kojima H."/>
            <person name="Fukui M."/>
        </authorList>
    </citation>
    <scope>NUCLEOTIDE SEQUENCE [LARGE SCALE GENOMIC DNA]</scope>
    <source>
        <strain evidence="8">HC45</strain>
    </source>
</reference>
<keyword evidence="8" id="KW-1185">Reference proteome</keyword>
<dbReference type="EMBL" id="AP014924">
    <property type="protein sequence ID" value="BAS28157.1"/>
    <property type="molecule type" value="Genomic_DNA"/>
</dbReference>
<evidence type="ECO:0000256" key="4">
    <source>
        <dbReference type="ARBA" id="ARBA00023163"/>
    </source>
</evidence>
<dbReference type="InterPro" id="IPR039538">
    <property type="entry name" value="BetI_C"/>
</dbReference>
<organism evidence="7 8">
    <name type="scientific">Limnochorda pilosa</name>
    <dbReference type="NCBI Taxonomy" id="1555112"/>
    <lineage>
        <taxon>Bacteria</taxon>
        <taxon>Bacillati</taxon>
        <taxon>Bacillota</taxon>
        <taxon>Limnochordia</taxon>
        <taxon>Limnochordales</taxon>
        <taxon>Limnochordaceae</taxon>
        <taxon>Limnochorda</taxon>
    </lineage>
</organism>
<dbReference type="Gene3D" id="1.10.357.10">
    <property type="entry name" value="Tetracycline Repressor, domain 2"/>
    <property type="match status" value="1"/>
</dbReference>
<dbReference type="PROSITE" id="PS50977">
    <property type="entry name" value="HTH_TETR_2"/>
    <property type="match status" value="1"/>
</dbReference>
<dbReference type="RefSeq" id="WP_068138041.1">
    <property type="nucleotide sequence ID" value="NZ_AP014924.1"/>
</dbReference>
<feature type="DNA-binding region" description="H-T-H motif" evidence="5">
    <location>
        <begin position="32"/>
        <end position="51"/>
    </location>
</feature>
<dbReference type="Proteomes" id="UP000065807">
    <property type="component" value="Chromosome"/>
</dbReference>
<evidence type="ECO:0000256" key="1">
    <source>
        <dbReference type="ARBA" id="ARBA00022491"/>
    </source>
</evidence>
<dbReference type="InterPro" id="IPR036271">
    <property type="entry name" value="Tet_transcr_reg_TetR-rel_C_sf"/>
</dbReference>
<dbReference type="InterPro" id="IPR050109">
    <property type="entry name" value="HTH-type_TetR-like_transc_reg"/>
</dbReference>
<dbReference type="SUPFAM" id="SSF46689">
    <property type="entry name" value="Homeodomain-like"/>
    <property type="match status" value="1"/>
</dbReference>
<keyword evidence="1" id="KW-0678">Repressor</keyword>
<dbReference type="OrthoDB" id="9785164at2"/>
<dbReference type="Pfam" id="PF00440">
    <property type="entry name" value="TetR_N"/>
    <property type="match status" value="1"/>
</dbReference>
<dbReference type="InterPro" id="IPR001647">
    <property type="entry name" value="HTH_TetR"/>
</dbReference>
<keyword evidence="3 5" id="KW-0238">DNA-binding</keyword>
<evidence type="ECO:0000259" key="6">
    <source>
        <dbReference type="PROSITE" id="PS50977"/>
    </source>
</evidence>
<sequence>MGARATTSTDQQQAIFEAAYACLAERGYAHVSMRDIARRAGVVLSQLHYYYQSKDGLFLHVMRQVTARHLEDVRRHLAGPAGTVHDKVTAAVELFRSKLRSDPALFRLLFDFTSLALWNTRAREELVRLYSDVSDLVEQAILVSKAEGHAPPAGDRNGISPRVVARLLLTTLYGAALQAMVTPEDAEMAEVLAGAEHMVLRMVGAQD</sequence>
<feature type="domain" description="HTH tetR-type" evidence="6">
    <location>
        <begin position="9"/>
        <end position="69"/>
    </location>
</feature>
<accession>A0A0K2SMD7</accession>
<keyword evidence="2" id="KW-0805">Transcription regulation</keyword>
<gene>
    <name evidence="7" type="ORF">LIP_2316</name>
</gene>
<protein>
    <submittedName>
        <fullName evidence="7">AcrR family transcriptional regulator</fullName>
    </submittedName>
</protein>
<evidence type="ECO:0000256" key="2">
    <source>
        <dbReference type="ARBA" id="ARBA00023015"/>
    </source>
</evidence>
<dbReference type="KEGG" id="lpil:LIP_2316"/>
<dbReference type="AlphaFoldDB" id="A0A0K2SMD7"/>
<evidence type="ECO:0000256" key="5">
    <source>
        <dbReference type="PROSITE-ProRule" id="PRU00335"/>
    </source>
</evidence>
<reference evidence="8" key="2">
    <citation type="journal article" date="2016" name="Int. J. Syst. Evol. Microbiol.">
        <title>Complete genome sequence and cell structure of Limnochorda pilosa, a Gram-negative spore-former within the phylum Firmicutes.</title>
        <authorList>
            <person name="Watanabe M."/>
            <person name="Kojima H."/>
            <person name="Fukui M."/>
        </authorList>
    </citation>
    <scope>NUCLEOTIDE SEQUENCE [LARGE SCALE GENOMIC DNA]</scope>
    <source>
        <strain evidence="8">HC45</strain>
    </source>
</reference>
<dbReference type="PANTHER" id="PTHR30055:SF234">
    <property type="entry name" value="HTH-TYPE TRANSCRIPTIONAL REGULATOR BETI"/>
    <property type="match status" value="1"/>
</dbReference>
<dbReference type="Pfam" id="PF13977">
    <property type="entry name" value="TetR_C_6"/>
    <property type="match status" value="1"/>
</dbReference>
<proteinExistence type="predicted"/>
<evidence type="ECO:0000256" key="3">
    <source>
        <dbReference type="ARBA" id="ARBA00023125"/>
    </source>
</evidence>
<evidence type="ECO:0000313" key="7">
    <source>
        <dbReference type="EMBL" id="BAS28157.1"/>
    </source>
</evidence>
<dbReference type="PATRIC" id="fig|1555112.3.peg.2362"/>
<dbReference type="GO" id="GO:0000976">
    <property type="term" value="F:transcription cis-regulatory region binding"/>
    <property type="evidence" value="ECO:0007669"/>
    <property type="project" value="TreeGrafter"/>
</dbReference>
<keyword evidence="4" id="KW-0804">Transcription</keyword>
<name>A0A0K2SMD7_LIMPI</name>
<dbReference type="GO" id="GO:0003700">
    <property type="term" value="F:DNA-binding transcription factor activity"/>
    <property type="evidence" value="ECO:0007669"/>
    <property type="project" value="TreeGrafter"/>
</dbReference>
<dbReference type="PANTHER" id="PTHR30055">
    <property type="entry name" value="HTH-TYPE TRANSCRIPTIONAL REGULATOR RUTR"/>
    <property type="match status" value="1"/>
</dbReference>
<dbReference type="STRING" id="1555112.LIP_2316"/>